<proteinExistence type="predicted"/>
<reference evidence="2" key="1">
    <citation type="submission" date="2016-10" db="EMBL/GenBank/DDBJ databases">
        <authorList>
            <person name="Varghese N."/>
            <person name="Submissions S."/>
        </authorList>
    </citation>
    <scope>NUCLEOTIDE SEQUENCE [LARGE SCALE GENOMIC DNA]</scope>
    <source>
        <strain evidence="2">DSM 43161</strain>
    </source>
</reference>
<organism evidence="1 2">
    <name type="scientific">Geodermatophilus obscurus</name>
    <dbReference type="NCBI Taxonomy" id="1861"/>
    <lineage>
        <taxon>Bacteria</taxon>
        <taxon>Bacillati</taxon>
        <taxon>Actinomycetota</taxon>
        <taxon>Actinomycetes</taxon>
        <taxon>Geodermatophilales</taxon>
        <taxon>Geodermatophilaceae</taxon>
        <taxon>Geodermatophilus</taxon>
    </lineage>
</organism>
<dbReference type="InterPro" id="IPR036641">
    <property type="entry name" value="HPT_dom_sf"/>
</dbReference>
<dbReference type="SUPFAM" id="SSF47226">
    <property type="entry name" value="Histidine-containing phosphotransfer domain, HPT domain"/>
    <property type="match status" value="1"/>
</dbReference>
<dbReference type="AlphaFoldDB" id="A0A1I5DZK0"/>
<gene>
    <name evidence="1" type="ORF">SAMN05660359_01157</name>
</gene>
<evidence type="ECO:0000313" key="2">
    <source>
        <dbReference type="Proteomes" id="UP000183642"/>
    </source>
</evidence>
<dbReference type="RefSeq" id="WP_143108036.1">
    <property type="nucleotide sequence ID" value="NZ_FOWE01000002.1"/>
</dbReference>
<protein>
    <submittedName>
        <fullName evidence="1">Uncharacterized protein</fullName>
    </submittedName>
</protein>
<dbReference type="EMBL" id="FOWE01000002">
    <property type="protein sequence ID" value="SFO04281.1"/>
    <property type="molecule type" value="Genomic_DNA"/>
</dbReference>
<keyword evidence="2" id="KW-1185">Reference proteome</keyword>
<dbReference type="GO" id="GO:0000160">
    <property type="term" value="P:phosphorelay signal transduction system"/>
    <property type="evidence" value="ECO:0007669"/>
    <property type="project" value="InterPro"/>
</dbReference>
<dbReference type="OrthoDB" id="5195276at2"/>
<name>A0A1I5DZK0_9ACTN</name>
<accession>A0A1I5DZK0</accession>
<dbReference type="Proteomes" id="UP000183642">
    <property type="component" value="Unassembled WGS sequence"/>
</dbReference>
<sequence>MNMPEGSRTRRTTVATDSELTTRLLAFLQGRTGSAPETARDLPAADPALVERLRAAHAETLPGWLAAIAGAARAGDVEGPAAGATALAGSSGQPGDPAVARLSGAIARQARRGVVAHALVTELTAPRHPAVPGPRDGQATGR</sequence>
<evidence type="ECO:0000313" key="1">
    <source>
        <dbReference type="EMBL" id="SFO04281.1"/>
    </source>
</evidence>